<reference evidence="3" key="1">
    <citation type="submission" date="2019-09" db="EMBL/GenBank/DDBJ databases">
        <title>Draft genome information of white flower Hibiscus syriacus.</title>
        <authorList>
            <person name="Kim Y.-M."/>
        </authorList>
    </citation>
    <scope>NUCLEOTIDE SEQUENCE [LARGE SCALE GENOMIC DNA]</scope>
    <source>
        <strain evidence="3">YM2019G1</strain>
    </source>
</reference>
<comment type="subcellular location">
    <subcellularLocation>
        <location evidence="1">Cytoplasm</location>
        <location evidence="1">Cytosol</location>
    </subcellularLocation>
</comment>
<accession>A0A6A3AT38</accession>
<dbReference type="EC" id="2.5.1.18" evidence="1"/>
<protein>
    <recommendedName>
        <fullName evidence="1">Glutathione S-transferase</fullName>
        <ecNumber evidence="1">2.5.1.18</ecNumber>
    </recommendedName>
</protein>
<dbReference type="AlphaFoldDB" id="A0A6A3AT38"/>
<keyword evidence="4" id="KW-1185">Reference proteome</keyword>
<dbReference type="GO" id="GO:0006749">
    <property type="term" value="P:glutathione metabolic process"/>
    <property type="evidence" value="ECO:0007669"/>
    <property type="project" value="InterPro"/>
</dbReference>
<comment type="catalytic activity">
    <reaction evidence="1">
        <text>RX + glutathione = an S-substituted glutathione + a halide anion + H(+)</text>
        <dbReference type="Rhea" id="RHEA:16437"/>
        <dbReference type="ChEBI" id="CHEBI:15378"/>
        <dbReference type="ChEBI" id="CHEBI:16042"/>
        <dbReference type="ChEBI" id="CHEBI:17792"/>
        <dbReference type="ChEBI" id="CHEBI:57925"/>
        <dbReference type="ChEBI" id="CHEBI:90779"/>
        <dbReference type="EC" id="2.5.1.18"/>
    </reaction>
</comment>
<name>A0A6A3AT38_HIBSY</name>
<dbReference type="PANTHER" id="PTHR11260">
    <property type="entry name" value="GLUTATHIONE S-TRANSFERASE, GST, SUPERFAMILY, GST DOMAIN CONTAINING"/>
    <property type="match status" value="1"/>
</dbReference>
<comment type="function">
    <text evidence="1">Is involved in the conjugation of reduced glutathione to a wide number of exogenous and endogenous hydrophobic electrophiles.</text>
</comment>
<dbReference type="Pfam" id="PF13410">
    <property type="entry name" value="GST_C_2"/>
    <property type="match status" value="1"/>
</dbReference>
<dbReference type="GO" id="GO:0004364">
    <property type="term" value="F:glutathione transferase activity"/>
    <property type="evidence" value="ECO:0007669"/>
    <property type="project" value="UniProtKB-UniRule"/>
</dbReference>
<comment type="caution">
    <text evidence="3">The sequence shown here is derived from an EMBL/GenBank/DDBJ whole genome shotgun (WGS) entry which is preliminary data.</text>
</comment>
<dbReference type="Gene3D" id="1.20.1050.10">
    <property type="match status" value="1"/>
</dbReference>
<dbReference type="GO" id="GO:0005829">
    <property type="term" value="C:cytosol"/>
    <property type="evidence" value="ECO:0007669"/>
    <property type="project" value="UniProtKB-SubCell"/>
</dbReference>
<keyword evidence="1" id="KW-0808">Transferase</keyword>
<dbReference type="InterPro" id="IPR045073">
    <property type="entry name" value="Omega/Tau-like"/>
</dbReference>
<dbReference type="SUPFAM" id="SSF47616">
    <property type="entry name" value="GST C-terminal domain-like"/>
    <property type="match status" value="1"/>
</dbReference>
<gene>
    <name evidence="3" type="ORF">F3Y22_tig00110372pilonHSYRG00120</name>
</gene>
<comment type="similarity">
    <text evidence="1">Belongs to the GST superfamily.</text>
</comment>
<dbReference type="CDD" id="cd03185">
    <property type="entry name" value="GST_C_Tau"/>
    <property type="match status" value="1"/>
</dbReference>
<feature type="domain" description="GST C-terminal" evidence="2">
    <location>
        <begin position="1"/>
        <end position="98"/>
    </location>
</feature>
<evidence type="ECO:0000313" key="4">
    <source>
        <dbReference type="Proteomes" id="UP000436088"/>
    </source>
</evidence>
<dbReference type="InterPro" id="IPR045074">
    <property type="entry name" value="GST_C_Tau"/>
</dbReference>
<sequence length="105" mass="11732">MGKEEQEEAKEELMEGLKALEGELGDKLYFGGESIGLVDVALVPCTAWFYAYATCGDFSIEAGCPKLVAWAKRCKDNYQSVSSALPHPHRIYDYELPLKKRLGWA</sequence>
<organism evidence="3 4">
    <name type="scientific">Hibiscus syriacus</name>
    <name type="common">Rose of Sharon</name>
    <dbReference type="NCBI Taxonomy" id="106335"/>
    <lineage>
        <taxon>Eukaryota</taxon>
        <taxon>Viridiplantae</taxon>
        <taxon>Streptophyta</taxon>
        <taxon>Embryophyta</taxon>
        <taxon>Tracheophyta</taxon>
        <taxon>Spermatophyta</taxon>
        <taxon>Magnoliopsida</taxon>
        <taxon>eudicotyledons</taxon>
        <taxon>Gunneridae</taxon>
        <taxon>Pentapetalae</taxon>
        <taxon>rosids</taxon>
        <taxon>malvids</taxon>
        <taxon>Malvales</taxon>
        <taxon>Malvaceae</taxon>
        <taxon>Malvoideae</taxon>
        <taxon>Hibiscus</taxon>
    </lineage>
</organism>
<dbReference type="PANTHER" id="PTHR11260:SF773">
    <property type="entry name" value="GLUTATHIONE S-TRANSFERASE U26"/>
    <property type="match status" value="1"/>
</dbReference>
<evidence type="ECO:0000313" key="3">
    <source>
        <dbReference type="EMBL" id="KAE8707850.1"/>
    </source>
</evidence>
<evidence type="ECO:0000259" key="2">
    <source>
        <dbReference type="PROSITE" id="PS50405"/>
    </source>
</evidence>
<dbReference type="Proteomes" id="UP000436088">
    <property type="component" value="Unassembled WGS sequence"/>
</dbReference>
<evidence type="ECO:0000256" key="1">
    <source>
        <dbReference type="RuleBase" id="RU369102"/>
    </source>
</evidence>
<keyword evidence="1" id="KW-0963">Cytoplasm</keyword>
<dbReference type="EMBL" id="VEPZ02000958">
    <property type="protein sequence ID" value="KAE8707850.1"/>
    <property type="molecule type" value="Genomic_DNA"/>
</dbReference>
<dbReference type="InterPro" id="IPR010987">
    <property type="entry name" value="Glutathione-S-Trfase_C-like"/>
</dbReference>
<dbReference type="InterPro" id="IPR036282">
    <property type="entry name" value="Glutathione-S-Trfase_C_sf"/>
</dbReference>
<dbReference type="PROSITE" id="PS50405">
    <property type="entry name" value="GST_CTER"/>
    <property type="match status" value="1"/>
</dbReference>
<proteinExistence type="inferred from homology"/>